<evidence type="ECO:0000313" key="1">
    <source>
        <dbReference type="EMBL" id="MFD1144495.1"/>
    </source>
</evidence>
<accession>A0ABW3QGI3</accession>
<dbReference type="RefSeq" id="WP_265988622.1">
    <property type="nucleotide sequence ID" value="NZ_CP110973.1"/>
</dbReference>
<organism evidence="1 2">
    <name type="scientific">Larkinella insperata</name>
    <dbReference type="NCBI Taxonomy" id="332158"/>
    <lineage>
        <taxon>Bacteria</taxon>
        <taxon>Pseudomonadati</taxon>
        <taxon>Bacteroidota</taxon>
        <taxon>Cytophagia</taxon>
        <taxon>Cytophagales</taxon>
        <taxon>Spirosomataceae</taxon>
        <taxon>Larkinella</taxon>
    </lineage>
</organism>
<reference evidence="2" key="1">
    <citation type="journal article" date="2019" name="Int. J. Syst. Evol. Microbiol.">
        <title>The Global Catalogue of Microorganisms (GCM) 10K type strain sequencing project: providing services to taxonomists for standard genome sequencing and annotation.</title>
        <authorList>
            <consortium name="The Broad Institute Genomics Platform"/>
            <consortium name="The Broad Institute Genome Sequencing Center for Infectious Disease"/>
            <person name="Wu L."/>
            <person name="Ma J."/>
        </authorList>
    </citation>
    <scope>NUCLEOTIDE SEQUENCE [LARGE SCALE GENOMIC DNA]</scope>
    <source>
        <strain evidence="2">CCUG 55608</strain>
    </source>
</reference>
<sequence length="80" mass="9264">MQTNRNGFSELLQRYIDGTCSAEEQQVMDYWYSLLGSEPAGKTNALSDDQQEALLWAKIQRRLRAKMDSTLKPWRKHDGS</sequence>
<gene>
    <name evidence="1" type="ORF">ACFQ4C_25430</name>
</gene>
<comment type="caution">
    <text evidence="1">The sequence shown here is derived from an EMBL/GenBank/DDBJ whole genome shotgun (WGS) entry which is preliminary data.</text>
</comment>
<protein>
    <submittedName>
        <fullName evidence="1">Uncharacterized protein</fullName>
    </submittedName>
</protein>
<dbReference type="EMBL" id="JBHTLP010000021">
    <property type="protein sequence ID" value="MFD1144495.1"/>
    <property type="molecule type" value="Genomic_DNA"/>
</dbReference>
<keyword evidence="2" id="KW-1185">Reference proteome</keyword>
<name>A0ABW3QGI3_9BACT</name>
<evidence type="ECO:0000313" key="2">
    <source>
        <dbReference type="Proteomes" id="UP001597116"/>
    </source>
</evidence>
<proteinExistence type="predicted"/>
<dbReference type="Proteomes" id="UP001597116">
    <property type="component" value="Unassembled WGS sequence"/>
</dbReference>